<dbReference type="InterPro" id="IPR002376">
    <property type="entry name" value="Formyl_transf_N"/>
</dbReference>
<evidence type="ECO:0000259" key="2">
    <source>
        <dbReference type="Pfam" id="PF00551"/>
    </source>
</evidence>
<sequence>MSSLRYSALIVLRNQLRCTRANGRRWYSDKPIDPLRILFCGSDEFSIASLKALHAEQLRAPQSIKSIDVVCRPGKRVGRGLKQFREVPIKSTATELGLKIHELDTFKGWTPPDGPIDLIVAVSFGLFVPSRLLTAAKYGGVNVHPSLLPDLRGPAPLHHTLLSGKTTTGMTLQTLHHKHFDQGMILDQTPAPGIPIPNPESCTVPELLELLAPKGAEMLINGIRNRVFVPPLKVVKSQFEGFDAKDLTHAPKITPEDRHIQWIEPWSEIKRRQRVLGPLWSLAVPAPNEHLSLEDPRHPFHHKQTWKRVIFDEIEEVPRDSIPGFHGIFSPGLPFFSSPTQGKDRDKAMYVFSPDRKLLRLKKVKFEGDKFNDARIAAQKARVLHEMKEDFDCDEDREYYRVEGARLTTFYYGLR</sequence>
<dbReference type="AlphaFoldDB" id="A0A6V8HER0"/>
<dbReference type="EC" id="2.1.2.9" evidence="1"/>
<evidence type="ECO:0000313" key="4">
    <source>
        <dbReference type="Proteomes" id="UP000053095"/>
    </source>
</evidence>
<dbReference type="InterPro" id="IPR036477">
    <property type="entry name" value="Formyl_transf_N_sf"/>
</dbReference>
<dbReference type="Pfam" id="PF00551">
    <property type="entry name" value="Formyl_trans_N"/>
    <property type="match status" value="1"/>
</dbReference>
<evidence type="ECO:0000313" key="3">
    <source>
        <dbReference type="EMBL" id="GAM38975.1"/>
    </source>
</evidence>
<keyword evidence="4" id="KW-1185">Reference proteome</keyword>
<dbReference type="SUPFAM" id="SSF53328">
    <property type="entry name" value="Formyltransferase"/>
    <property type="match status" value="1"/>
</dbReference>
<evidence type="ECO:0000256" key="1">
    <source>
        <dbReference type="ARBA" id="ARBA00012261"/>
    </source>
</evidence>
<name>A0A6V8HER0_TALPI</name>
<dbReference type="Proteomes" id="UP000053095">
    <property type="component" value="Unassembled WGS sequence"/>
</dbReference>
<dbReference type="InterPro" id="IPR041711">
    <property type="entry name" value="Met-tRNA-FMT_N"/>
</dbReference>
<dbReference type="GO" id="GO:0005739">
    <property type="term" value="C:mitochondrion"/>
    <property type="evidence" value="ECO:0007669"/>
    <property type="project" value="TreeGrafter"/>
</dbReference>
<dbReference type="CDD" id="cd08646">
    <property type="entry name" value="FMT_core_Met-tRNA-FMT_N"/>
    <property type="match status" value="1"/>
</dbReference>
<reference evidence="4" key="1">
    <citation type="journal article" date="2015" name="Genome Announc.">
        <title>Draft genome sequence of Talaromyces cellulolyticus strain Y-94, a source of lignocellulosic biomass-degrading enzymes.</title>
        <authorList>
            <person name="Fujii T."/>
            <person name="Koike H."/>
            <person name="Sawayama S."/>
            <person name="Yano S."/>
            <person name="Inoue H."/>
        </authorList>
    </citation>
    <scope>NUCLEOTIDE SEQUENCE [LARGE SCALE GENOMIC DNA]</scope>
    <source>
        <strain evidence="4">Y-94</strain>
    </source>
</reference>
<dbReference type="EMBL" id="DF933830">
    <property type="protein sequence ID" value="GAM38975.1"/>
    <property type="molecule type" value="Genomic_DNA"/>
</dbReference>
<gene>
    <name evidence="3" type="ORF">TCE0_034f10136</name>
</gene>
<dbReference type="PANTHER" id="PTHR11138:SF5">
    <property type="entry name" value="METHIONYL-TRNA FORMYLTRANSFERASE, MITOCHONDRIAL"/>
    <property type="match status" value="1"/>
</dbReference>
<comment type="caution">
    <text evidence="3">The sequence shown here is derived from an EMBL/GenBank/DDBJ whole genome shotgun (WGS) entry which is preliminary data.</text>
</comment>
<dbReference type="PANTHER" id="PTHR11138">
    <property type="entry name" value="METHIONYL-TRNA FORMYLTRANSFERASE"/>
    <property type="match status" value="1"/>
</dbReference>
<feature type="domain" description="Formyl transferase N-terminal" evidence="2">
    <location>
        <begin position="36"/>
        <end position="190"/>
    </location>
</feature>
<protein>
    <recommendedName>
        <fullName evidence="1">methionyl-tRNA formyltransferase</fullName>
        <ecNumber evidence="1">2.1.2.9</ecNumber>
    </recommendedName>
</protein>
<dbReference type="Gene3D" id="3.40.50.12230">
    <property type="match status" value="1"/>
</dbReference>
<organism evidence="3 4">
    <name type="scientific">Talaromyces pinophilus</name>
    <name type="common">Penicillium pinophilum</name>
    <dbReference type="NCBI Taxonomy" id="128442"/>
    <lineage>
        <taxon>Eukaryota</taxon>
        <taxon>Fungi</taxon>
        <taxon>Dikarya</taxon>
        <taxon>Ascomycota</taxon>
        <taxon>Pezizomycotina</taxon>
        <taxon>Eurotiomycetes</taxon>
        <taxon>Eurotiomycetidae</taxon>
        <taxon>Eurotiales</taxon>
        <taxon>Trichocomaceae</taxon>
        <taxon>Talaromyces</taxon>
        <taxon>Talaromyces sect. Talaromyces</taxon>
    </lineage>
</organism>
<dbReference type="GO" id="GO:0004479">
    <property type="term" value="F:methionyl-tRNA formyltransferase activity"/>
    <property type="evidence" value="ECO:0007669"/>
    <property type="project" value="UniProtKB-EC"/>
</dbReference>
<accession>A0A6V8HER0</accession>
<proteinExistence type="predicted"/>